<feature type="region of interest" description="Disordered" evidence="3">
    <location>
        <begin position="594"/>
        <end position="624"/>
    </location>
</feature>
<comment type="caution">
    <text evidence="5">The sequence shown here is derived from an EMBL/GenBank/DDBJ whole genome shotgun (WGS) entry which is preliminary data.</text>
</comment>
<evidence type="ECO:0000313" key="6">
    <source>
        <dbReference type="Proteomes" id="UP000311382"/>
    </source>
</evidence>
<dbReference type="Gene3D" id="4.10.240.10">
    <property type="entry name" value="Zn(2)-C6 fungal-type DNA-binding domain"/>
    <property type="match status" value="1"/>
</dbReference>
<dbReference type="SUPFAM" id="SSF57701">
    <property type="entry name" value="Zn2/Cys6 DNA-binding domain"/>
    <property type="match status" value="1"/>
</dbReference>
<dbReference type="OrthoDB" id="5419315at2759"/>
<gene>
    <name evidence="5" type="ORF">DMC30DRAFT_419068</name>
</gene>
<dbReference type="GO" id="GO:0008270">
    <property type="term" value="F:zinc ion binding"/>
    <property type="evidence" value="ECO:0007669"/>
    <property type="project" value="InterPro"/>
</dbReference>
<protein>
    <recommendedName>
        <fullName evidence="4">Zn(2)-C6 fungal-type domain-containing protein</fullName>
    </recommendedName>
</protein>
<dbReference type="InterPro" id="IPR021858">
    <property type="entry name" value="Fun_TF"/>
</dbReference>
<evidence type="ECO:0000256" key="3">
    <source>
        <dbReference type="SAM" id="MobiDB-lite"/>
    </source>
</evidence>
<accession>A0A5C5FPE6</accession>
<dbReference type="CDD" id="cd00067">
    <property type="entry name" value="GAL4"/>
    <property type="match status" value="1"/>
</dbReference>
<dbReference type="PANTHER" id="PTHR37534">
    <property type="entry name" value="TRANSCRIPTIONAL ACTIVATOR PROTEIN UGA3"/>
    <property type="match status" value="1"/>
</dbReference>
<dbReference type="GO" id="GO:0000981">
    <property type="term" value="F:DNA-binding transcription factor activity, RNA polymerase II-specific"/>
    <property type="evidence" value="ECO:0007669"/>
    <property type="project" value="InterPro"/>
</dbReference>
<reference evidence="5 6" key="1">
    <citation type="submission" date="2019-03" db="EMBL/GenBank/DDBJ databases">
        <title>Rhodosporidium diobovatum UCD-FST 08-225 genome sequencing, assembly, and annotation.</title>
        <authorList>
            <person name="Fakankun I.U."/>
            <person name="Fristensky B."/>
            <person name="Levin D.B."/>
        </authorList>
    </citation>
    <scope>NUCLEOTIDE SEQUENCE [LARGE SCALE GENOMIC DNA]</scope>
    <source>
        <strain evidence="5 6">UCD-FST 08-225</strain>
    </source>
</reference>
<dbReference type="GO" id="GO:0005634">
    <property type="term" value="C:nucleus"/>
    <property type="evidence" value="ECO:0007669"/>
    <property type="project" value="UniProtKB-SubCell"/>
</dbReference>
<evidence type="ECO:0000256" key="2">
    <source>
        <dbReference type="ARBA" id="ARBA00023242"/>
    </source>
</evidence>
<feature type="region of interest" description="Disordered" evidence="3">
    <location>
        <begin position="52"/>
        <end position="98"/>
    </location>
</feature>
<dbReference type="InterPro" id="IPR036864">
    <property type="entry name" value="Zn2-C6_fun-type_DNA-bd_sf"/>
</dbReference>
<dbReference type="Proteomes" id="UP000311382">
    <property type="component" value="Unassembled WGS sequence"/>
</dbReference>
<dbReference type="InterPro" id="IPR001138">
    <property type="entry name" value="Zn2Cys6_DnaBD"/>
</dbReference>
<dbReference type="AlphaFoldDB" id="A0A5C5FPE6"/>
<evidence type="ECO:0000256" key="1">
    <source>
        <dbReference type="ARBA" id="ARBA00004123"/>
    </source>
</evidence>
<dbReference type="Pfam" id="PF11951">
    <property type="entry name" value="Fungal_trans_2"/>
    <property type="match status" value="1"/>
</dbReference>
<feature type="compositionally biased region" description="Polar residues" evidence="3">
    <location>
        <begin position="241"/>
        <end position="258"/>
    </location>
</feature>
<organism evidence="5 6">
    <name type="scientific">Rhodotorula diobovata</name>
    <dbReference type="NCBI Taxonomy" id="5288"/>
    <lineage>
        <taxon>Eukaryota</taxon>
        <taxon>Fungi</taxon>
        <taxon>Dikarya</taxon>
        <taxon>Basidiomycota</taxon>
        <taxon>Pucciniomycotina</taxon>
        <taxon>Microbotryomycetes</taxon>
        <taxon>Sporidiobolales</taxon>
        <taxon>Sporidiobolaceae</taxon>
        <taxon>Rhodotorula</taxon>
    </lineage>
</organism>
<proteinExistence type="predicted"/>
<feature type="compositionally biased region" description="Low complexity" evidence="3">
    <location>
        <begin position="603"/>
        <end position="615"/>
    </location>
</feature>
<feature type="region of interest" description="Disordered" evidence="3">
    <location>
        <begin position="241"/>
        <end position="276"/>
    </location>
</feature>
<keyword evidence="2" id="KW-0539">Nucleus</keyword>
<evidence type="ECO:0000313" key="5">
    <source>
        <dbReference type="EMBL" id="TNY18192.1"/>
    </source>
</evidence>
<evidence type="ECO:0000259" key="4">
    <source>
        <dbReference type="PROSITE" id="PS50048"/>
    </source>
</evidence>
<dbReference type="PROSITE" id="PS50048">
    <property type="entry name" value="ZN2_CY6_FUNGAL_2"/>
    <property type="match status" value="1"/>
</dbReference>
<name>A0A5C5FPE6_9BASI</name>
<dbReference type="EMBL" id="SOZI01000151">
    <property type="protein sequence ID" value="TNY18192.1"/>
    <property type="molecule type" value="Genomic_DNA"/>
</dbReference>
<dbReference type="SMART" id="SM00066">
    <property type="entry name" value="GAL4"/>
    <property type="match status" value="1"/>
</dbReference>
<dbReference type="PANTHER" id="PTHR37534:SF46">
    <property type="entry name" value="ZN(II)2CYS6 TRANSCRIPTION FACTOR (EUROFUNG)"/>
    <property type="match status" value="1"/>
</dbReference>
<dbReference type="STRING" id="5288.A0A5C5FPE6"/>
<keyword evidence="6" id="KW-1185">Reference proteome</keyword>
<comment type="subcellular location">
    <subcellularLocation>
        <location evidence="1">Nucleus</location>
    </subcellularLocation>
</comment>
<dbReference type="PROSITE" id="PS00463">
    <property type="entry name" value="ZN2_CY6_FUNGAL_1"/>
    <property type="match status" value="1"/>
</dbReference>
<feature type="domain" description="Zn(2)-C6 fungal-type" evidence="4">
    <location>
        <begin position="17"/>
        <end position="51"/>
    </location>
</feature>
<feature type="compositionally biased region" description="Polar residues" evidence="3">
    <location>
        <begin position="89"/>
        <end position="98"/>
    </location>
</feature>
<sequence length="737" mass="77866">MSTPELPGPGKRRSKKGCLTCRTRRKKCDETHDDQTGACQRCIQGSWTCTWPELREGRSPSGAGAGTKRAREMSDGGSSDRAGPVAGPSTGSSGYSVASTSAAYPGGPFAPAASTSTASHFTPLGSFASTAPPAPPFYLPPPTIPSLPLPPPPSFAAPSAGVSPPQPAPAFDAAAFPAIPQQSDASAPLTATPDTGVSFSVPSFNLAAFSPFADLSHGLNGVDDFFQSLDLEIAAWDSLPTATGSAEPSPAEQPSITALGSAGAPPPPADADENERIDSVDPTYNALNDAYLSSLAKPLRDVAVQRVYKTSTSSELNRNAAMAICLLYRIRAQQSQPKHDGDPAEAAANERQLRVKADRYFQRALNHVHQQTIPLGAKLLALVDLYEHQFISVGAGAASFIRLLGEHFIQELGRPLLDLSSVRDPETLLLAIFGWHDVVRCITSGKRRVLFTYTCLPGEPSAADPSVLIDDVNSVVCELPVLLGLPVGLMLCAAAIANLSAERDALPDELVKAKATAIETAIRRWRPPALSAHDLSDSAKYLEQVSTGEMWRHAVVIYLYQSVWAHGPISHVILAAMQQILHIGARVLQTYQPSPSMAPAPPTATANGTPDGATASGAARPYPQVPLPTAATTTAFAESLSTSTDEGGAGSSVSASTMANLFSPLARAIPFFLAGTCALLPSERDICLRGLQACGGLRGYQDDIAALRRIWELQNEKGWLRDWRAVIEEEKLAVAFM</sequence>
<dbReference type="Pfam" id="PF00172">
    <property type="entry name" value="Zn_clus"/>
    <property type="match status" value="1"/>
</dbReference>